<proteinExistence type="predicted"/>
<organism evidence="3 4">
    <name type="scientific">Reyranella humidisoli</name>
    <dbReference type="NCBI Taxonomy" id="2849149"/>
    <lineage>
        <taxon>Bacteria</taxon>
        <taxon>Pseudomonadati</taxon>
        <taxon>Pseudomonadota</taxon>
        <taxon>Alphaproteobacteria</taxon>
        <taxon>Hyphomicrobiales</taxon>
        <taxon>Reyranellaceae</taxon>
        <taxon>Reyranella</taxon>
    </lineage>
</organism>
<sequence>MAESRLTASQQAAYWEKTKRLMLVILAAWFFFSFVIHFWAPQLNQIRIIGFPLGYYMAAQGSLIAFVLMCVWNAKSQDKIDHEFGVQDE</sequence>
<dbReference type="InterPro" id="IPR019886">
    <property type="entry name" value="Na_symporter_ssu"/>
</dbReference>
<evidence type="ECO:0000313" key="4">
    <source>
        <dbReference type="Proteomes" id="UP000727907"/>
    </source>
</evidence>
<accession>A0ABS6IRV6</accession>
<dbReference type="RefSeq" id="WP_216967008.1">
    <property type="nucleotide sequence ID" value="NZ_JAHOPB010000004.1"/>
</dbReference>
<keyword evidence="1" id="KW-1133">Transmembrane helix</keyword>
<reference evidence="3 4" key="1">
    <citation type="submission" date="2021-06" db="EMBL/GenBank/DDBJ databases">
        <authorList>
            <person name="Lee D.H."/>
        </authorList>
    </citation>
    <scope>NUCLEOTIDE SEQUENCE [LARGE SCALE GENOMIC DNA]</scope>
    <source>
        <strain evidence="3 4">MMS21-HV4-11</strain>
    </source>
</reference>
<feature type="domain" description="Sodium symporter small subunit" evidence="2">
    <location>
        <begin position="12"/>
        <end position="87"/>
    </location>
</feature>
<keyword evidence="1" id="KW-0812">Transmembrane</keyword>
<keyword evidence="4" id="KW-1185">Reference proteome</keyword>
<protein>
    <submittedName>
        <fullName evidence="3">DUF4212 domain-containing protein</fullName>
    </submittedName>
</protein>
<gene>
    <name evidence="3" type="ORF">KQ910_26255</name>
</gene>
<evidence type="ECO:0000256" key="1">
    <source>
        <dbReference type="SAM" id="Phobius"/>
    </source>
</evidence>
<comment type="caution">
    <text evidence="3">The sequence shown here is derived from an EMBL/GenBank/DDBJ whole genome shotgun (WGS) entry which is preliminary data.</text>
</comment>
<feature type="transmembrane region" description="Helical" evidence="1">
    <location>
        <begin position="21"/>
        <end position="41"/>
    </location>
</feature>
<keyword evidence="1" id="KW-0472">Membrane</keyword>
<dbReference type="Proteomes" id="UP000727907">
    <property type="component" value="Unassembled WGS sequence"/>
</dbReference>
<dbReference type="NCBIfam" id="TIGR03647">
    <property type="entry name" value="Na_symport_sm"/>
    <property type="match status" value="1"/>
</dbReference>
<evidence type="ECO:0000313" key="3">
    <source>
        <dbReference type="EMBL" id="MBU8877298.1"/>
    </source>
</evidence>
<dbReference type="EMBL" id="JAHOPB010000004">
    <property type="protein sequence ID" value="MBU8877298.1"/>
    <property type="molecule type" value="Genomic_DNA"/>
</dbReference>
<evidence type="ECO:0000259" key="2">
    <source>
        <dbReference type="Pfam" id="PF13937"/>
    </source>
</evidence>
<name>A0ABS6IRV6_9HYPH</name>
<dbReference type="Pfam" id="PF13937">
    <property type="entry name" value="DUF4212"/>
    <property type="match status" value="1"/>
</dbReference>
<feature type="transmembrane region" description="Helical" evidence="1">
    <location>
        <begin position="53"/>
        <end position="72"/>
    </location>
</feature>